<dbReference type="InterPro" id="IPR013022">
    <property type="entry name" value="Xyl_isomerase-like_TIM-brl"/>
</dbReference>
<feature type="domain" description="Xylose isomerase-like TIM barrel" evidence="9">
    <location>
        <begin position="31"/>
        <end position="290"/>
    </location>
</feature>
<keyword evidence="5" id="KW-0227">DNA damage</keyword>
<dbReference type="HAMAP" id="MF_00152">
    <property type="entry name" value="Nfo"/>
    <property type="match status" value="1"/>
</dbReference>
<keyword evidence="7" id="KW-0862">Zinc</keyword>
<evidence type="ECO:0000313" key="10">
    <source>
        <dbReference type="EMBL" id="KAG2172995.1"/>
    </source>
</evidence>
<evidence type="ECO:0000256" key="6">
    <source>
        <dbReference type="ARBA" id="ARBA00022801"/>
    </source>
</evidence>
<dbReference type="Gene3D" id="3.20.20.150">
    <property type="entry name" value="Divalent-metal-dependent TIM barrel enzymes"/>
    <property type="match status" value="1"/>
</dbReference>
<comment type="similarity">
    <text evidence="2">Belongs to the AP endonuclease 2 family.</text>
</comment>
<dbReference type="InterPro" id="IPR001719">
    <property type="entry name" value="AP_endonuc_2"/>
</dbReference>
<dbReference type="Proteomes" id="UP000612746">
    <property type="component" value="Unassembled WGS sequence"/>
</dbReference>
<evidence type="ECO:0000256" key="4">
    <source>
        <dbReference type="ARBA" id="ARBA00022723"/>
    </source>
</evidence>
<reference evidence="10" key="1">
    <citation type="submission" date="2020-12" db="EMBL/GenBank/DDBJ databases">
        <title>Metabolic potential, ecology and presence of endohyphal bacteria is reflected in genomic diversity of Mucoromycotina.</title>
        <authorList>
            <person name="Muszewska A."/>
            <person name="Okrasinska A."/>
            <person name="Steczkiewicz K."/>
            <person name="Drgas O."/>
            <person name="Orlowska M."/>
            <person name="Perlinska-Lenart U."/>
            <person name="Aleksandrzak-Piekarczyk T."/>
            <person name="Szatraj K."/>
            <person name="Zielenkiewicz U."/>
            <person name="Pilsyk S."/>
            <person name="Malc E."/>
            <person name="Mieczkowski P."/>
            <person name="Kruszewska J.S."/>
            <person name="Biernat P."/>
            <person name="Pawlowska J."/>
        </authorList>
    </citation>
    <scope>NUCLEOTIDE SEQUENCE</scope>
    <source>
        <strain evidence="10">WA0000051536</strain>
    </source>
</reference>
<sequence>MLFAPRVLGAAKWIGAHVSTAGGIDKAVLNARVIGANAFQIFVRSQRRWECPPTPSDVQERFIHECQKHGYSSDHILVHGSYLVNLANPDSEKRAKSYTGFLDEIQRTHALGLKLYNFHPGSTTGNCSVEEGCTSIARSINKVHNEVPEVVCVLEIMAGGGKAIGGDYAHLKNIIDQVKDKTRVGVCLDTCHMFAAGYDIRTPDAWNQAIKEFDTTIGLKYLRGMHLNDSKTGIGSHRDRHENLGKGFIGLDAFKSIIRDPRTNGIPMVLETPVPKDDDDKEVYTGEIAALYKFYKDAGVNDFK</sequence>
<dbReference type="GO" id="GO:0003906">
    <property type="term" value="F:DNA-(apurinic or apyrimidinic site) endonuclease activity"/>
    <property type="evidence" value="ECO:0007669"/>
    <property type="project" value="TreeGrafter"/>
</dbReference>
<dbReference type="OrthoDB" id="7663182at2759"/>
<evidence type="ECO:0000259" key="9">
    <source>
        <dbReference type="Pfam" id="PF01261"/>
    </source>
</evidence>
<dbReference type="GO" id="GO:0005739">
    <property type="term" value="C:mitochondrion"/>
    <property type="evidence" value="ECO:0007669"/>
    <property type="project" value="TreeGrafter"/>
</dbReference>
<dbReference type="GO" id="GO:0006284">
    <property type="term" value="P:base-excision repair"/>
    <property type="evidence" value="ECO:0007669"/>
    <property type="project" value="TreeGrafter"/>
</dbReference>
<dbReference type="GO" id="GO:0005634">
    <property type="term" value="C:nucleus"/>
    <property type="evidence" value="ECO:0007669"/>
    <property type="project" value="TreeGrafter"/>
</dbReference>
<dbReference type="PROSITE" id="PS00731">
    <property type="entry name" value="AP_NUCLEASE_F2_3"/>
    <property type="match status" value="1"/>
</dbReference>
<dbReference type="Pfam" id="PF01261">
    <property type="entry name" value="AP_endonuc_2"/>
    <property type="match status" value="1"/>
</dbReference>
<evidence type="ECO:0000256" key="3">
    <source>
        <dbReference type="ARBA" id="ARBA00021759"/>
    </source>
</evidence>
<keyword evidence="11" id="KW-1185">Reference proteome</keyword>
<dbReference type="FunFam" id="3.20.20.150:FF:000001">
    <property type="entry name" value="Probable endonuclease 4"/>
    <property type="match status" value="1"/>
</dbReference>
<name>A0A8H7PFL8_9FUNG</name>
<evidence type="ECO:0000256" key="7">
    <source>
        <dbReference type="ARBA" id="ARBA00022833"/>
    </source>
</evidence>
<evidence type="ECO:0000256" key="5">
    <source>
        <dbReference type="ARBA" id="ARBA00022763"/>
    </source>
</evidence>
<dbReference type="PROSITE" id="PS51432">
    <property type="entry name" value="AP_NUCLEASE_F2_4"/>
    <property type="match status" value="1"/>
</dbReference>
<dbReference type="GO" id="GO:0003677">
    <property type="term" value="F:DNA binding"/>
    <property type="evidence" value="ECO:0007669"/>
    <property type="project" value="InterPro"/>
</dbReference>
<gene>
    <name evidence="10" type="ORF">INT44_006968</name>
</gene>
<evidence type="ECO:0000256" key="1">
    <source>
        <dbReference type="ARBA" id="ARBA00001947"/>
    </source>
</evidence>
<dbReference type="AlphaFoldDB" id="A0A8H7PFL8"/>
<organism evidence="10 11">
    <name type="scientific">Umbelopsis vinacea</name>
    <dbReference type="NCBI Taxonomy" id="44442"/>
    <lineage>
        <taxon>Eukaryota</taxon>
        <taxon>Fungi</taxon>
        <taxon>Fungi incertae sedis</taxon>
        <taxon>Mucoromycota</taxon>
        <taxon>Mucoromycotina</taxon>
        <taxon>Umbelopsidomycetes</taxon>
        <taxon>Umbelopsidales</taxon>
        <taxon>Umbelopsidaceae</taxon>
        <taxon>Umbelopsis</taxon>
    </lineage>
</organism>
<proteinExistence type="inferred from homology"/>
<keyword evidence="6" id="KW-0378">Hydrolase</keyword>
<dbReference type="CDD" id="cd00019">
    <property type="entry name" value="AP2Ec"/>
    <property type="match status" value="1"/>
</dbReference>
<keyword evidence="8" id="KW-0234">DNA repair</keyword>
<evidence type="ECO:0000256" key="2">
    <source>
        <dbReference type="ARBA" id="ARBA00005340"/>
    </source>
</evidence>
<comment type="caution">
    <text evidence="10">The sequence shown here is derived from an EMBL/GenBank/DDBJ whole genome shotgun (WGS) entry which is preliminary data.</text>
</comment>
<accession>A0A8H7PFL8</accession>
<dbReference type="NCBIfam" id="TIGR00587">
    <property type="entry name" value="nfo"/>
    <property type="match status" value="1"/>
</dbReference>
<comment type="cofactor">
    <cofactor evidence="1">
        <name>Zn(2+)</name>
        <dbReference type="ChEBI" id="CHEBI:29105"/>
    </cofactor>
</comment>
<dbReference type="GO" id="GO:0008270">
    <property type="term" value="F:zinc ion binding"/>
    <property type="evidence" value="ECO:0007669"/>
    <property type="project" value="InterPro"/>
</dbReference>
<keyword evidence="4" id="KW-0479">Metal-binding</keyword>
<dbReference type="PANTHER" id="PTHR21445:SF0">
    <property type="entry name" value="APURINIC-APYRIMIDINIC ENDONUCLEASE"/>
    <property type="match status" value="1"/>
</dbReference>
<dbReference type="NCBIfam" id="NF002199">
    <property type="entry name" value="PRK01060.1-4"/>
    <property type="match status" value="1"/>
</dbReference>
<dbReference type="InterPro" id="IPR018246">
    <property type="entry name" value="AP_endonuc_F2_Zn_BS"/>
</dbReference>
<dbReference type="SUPFAM" id="SSF51658">
    <property type="entry name" value="Xylose isomerase-like"/>
    <property type="match status" value="1"/>
</dbReference>
<dbReference type="PANTHER" id="PTHR21445">
    <property type="entry name" value="ENDONUCLEASE IV ENDODEOXYRIBONUCLEASE IV"/>
    <property type="match status" value="1"/>
</dbReference>
<protein>
    <recommendedName>
        <fullName evidence="3">Apurinic-apyrimidinic endonuclease 1</fullName>
    </recommendedName>
</protein>
<dbReference type="PROSITE" id="PS00730">
    <property type="entry name" value="AP_NUCLEASE_F2_2"/>
    <property type="match status" value="1"/>
</dbReference>
<dbReference type="InterPro" id="IPR036237">
    <property type="entry name" value="Xyl_isomerase-like_sf"/>
</dbReference>
<dbReference type="EMBL" id="JAEPRA010000020">
    <property type="protein sequence ID" value="KAG2172995.1"/>
    <property type="molecule type" value="Genomic_DNA"/>
</dbReference>
<dbReference type="SMART" id="SM00518">
    <property type="entry name" value="AP2Ec"/>
    <property type="match status" value="1"/>
</dbReference>
<evidence type="ECO:0000313" key="11">
    <source>
        <dbReference type="Proteomes" id="UP000612746"/>
    </source>
</evidence>
<dbReference type="GO" id="GO:0008081">
    <property type="term" value="F:phosphoric diester hydrolase activity"/>
    <property type="evidence" value="ECO:0007669"/>
    <property type="project" value="TreeGrafter"/>
</dbReference>
<evidence type="ECO:0000256" key="8">
    <source>
        <dbReference type="ARBA" id="ARBA00023204"/>
    </source>
</evidence>